<keyword evidence="2" id="KW-1185">Reference proteome</keyword>
<organism evidence="1 2">
    <name type="scientific">Dictyostelium purpureum</name>
    <name type="common">Slime mold</name>
    <dbReference type="NCBI Taxonomy" id="5786"/>
    <lineage>
        <taxon>Eukaryota</taxon>
        <taxon>Amoebozoa</taxon>
        <taxon>Evosea</taxon>
        <taxon>Eumycetozoa</taxon>
        <taxon>Dictyostelia</taxon>
        <taxon>Dictyosteliales</taxon>
        <taxon>Dictyosteliaceae</taxon>
        <taxon>Dictyostelium</taxon>
    </lineage>
</organism>
<reference evidence="2" key="1">
    <citation type="journal article" date="2011" name="Genome Biol.">
        <title>Comparative genomics of the social amoebae Dictyostelium discoideum and Dictyostelium purpureum.</title>
        <authorList>
            <consortium name="US DOE Joint Genome Institute (JGI-PGF)"/>
            <person name="Sucgang R."/>
            <person name="Kuo A."/>
            <person name="Tian X."/>
            <person name="Salerno W."/>
            <person name="Parikh A."/>
            <person name="Feasley C.L."/>
            <person name="Dalin E."/>
            <person name="Tu H."/>
            <person name="Huang E."/>
            <person name="Barry K."/>
            <person name="Lindquist E."/>
            <person name="Shapiro H."/>
            <person name="Bruce D."/>
            <person name="Schmutz J."/>
            <person name="Salamov A."/>
            <person name="Fey P."/>
            <person name="Gaudet P."/>
            <person name="Anjard C."/>
            <person name="Babu M.M."/>
            <person name="Basu S."/>
            <person name="Bushmanova Y."/>
            <person name="van der Wel H."/>
            <person name="Katoh-Kurasawa M."/>
            <person name="Dinh C."/>
            <person name="Coutinho P.M."/>
            <person name="Saito T."/>
            <person name="Elias M."/>
            <person name="Schaap P."/>
            <person name="Kay R.R."/>
            <person name="Henrissat B."/>
            <person name="Eichinger L."/>
            <person name="Rivero F."/>
            <person name="Putnam N.H."/>
            <person name="West C.M."/>
            <person name="Loomis W.F."/>
            <person name="Chisholm R.L."/>
            <person name="Shaulsky G."/>
            <person name="Strassmann J.E."/>
            <person name="Queller D.C."/>
            <person name="Kuspa A."/>
            <person name="Grigoriev I.V."/>
        </authorList>
    </citation>
    <scope>NUCLEOTIDE SEQUENCE [LARGE SCALE GENOMIC DNA]</scope>
    <source>
        <strain evidence="2">QSDP1</strain>
    </source>
</reference>
<proteinExistence type="predicted"/>
<sequence length="60" mass="6434">MTLFCDLTKFGFGSTTGYNNGSVLTSTKRITATTTIEFDNNYVSVGGTRSYIIKVGKKGA</sequence>
<accession>F1A0S1</accession>
<gene>
    <name evidence="1" type="ORF">DICPUDRAFT_158076</name>
</gene>
<protein>
    <submittedName>
        <fullName evidence="1">Uncharacterized protein</fullName>
    </submittedName>
</protein>
<dbReference type="RefSeq" id="XP_003293261.1">
    <property type="nucleotide sequence ID" value="XM_003293213.1"/>
</dbReference>
<dbReference type="VEuPathDB" id="AmoebaDB:DICPUDRAFT_158076"/>
<dbReference type="InParanoid" id="F1A0S1"/>
<dbReference type="Proteomes" id="UP000001064">
    <property type="component" value="Unassembled WGS sequence"/>
</dbReference>
<dbReference type="AlphaFoldDB" id="F1A0S1"/>
<evidence type="ECO:0000313" key="2">
    <source>
        <dbReference type="Proteomes" id="UP000001064"/>
    </source>
</evidence>
<dbReference type="GeneID" id="10510970"/>
<evidence type="ECO:0000313" key="1">
    <source>
        <dbReference type="EMBL" id="EGC30198.1"/>
    </source>
</evidence>
<name>F1A0S1_DICPU</name>
<dbReference type="EMBL" id="GL871348">
    <property type="protein sequence ID" value="EGC30198.1"/>
    <property type="molecule type" value="Genomic_DNA"/>
</dbReference>
<dbReference type="KEGG" id="dpp:DICPUDRAFT_158076"/>